<keyword evidence="3 4" id="KW-0443">Lipid metabolism</keyword>
<feature type="active site" description="Nucleophile" evidence="4">
    <location>
        <position position="39"/>
    </location>
</feature>
<feature type="short sequence motif" description="GXSXG" evidence="4">
    <location>
        <begin position="37"/>
        <end position="41"/>
    </location>
</feature>
<accession>A0A7V7QLW7</accession>
<dbReference type="Pfam" id="PF01734">
    <property type="entry name" value="Patatin"/>
    <property type="match status" value="1"/>
</dbReference>
<gene>
    <name evidence="6" type="ORF">F7O84_04115</name>
</gene>
<organism evidence="6 7">
    <name type="scientific">Candidatus Galacturonatibacter soehngenii</name>
    <dbReference type="NCBI Taxonomy" id="2307010"/>
    <lineage>
        <taxon>Bacteria</taxon>
        <taxon>Bacillati</taxon>
        <taxon>Bacillota</taxon>
        <taxon>Clostridia</taxon>
        <taxon>Lachnospirales</taxon>
        <taxon>Lachnospiraceae</taxon>
        <taxon>Candidatus Galacturonatibacter</taxon>
    </lineage>
</organism>
<comment type="caution">
    <text evidence="6">The sequence shown here is derived from an EMBL/GenBank/DDBJ whole genome shotgun (WGS) entry which is preliminary data.</text>
</comment>
<evidence type="ECO:0000313" key="7">
    <source>
        <dbReference type="Proteomes" id="UP000461768"/>
    </source>
</evidence>
<reference evidence="6 7" key="2">
    <citation type="submission" date="2020-02" db="EMBL/GenBank/DDBJ databases">
        <title>Candidatus Galacturonibacter soehngenii shows hetero-acetogenic catabolism of galacturonic acid but lacks a canonical carbon monoxide dehydrogenase/acetyl-CoA synthase complex.</title>
        <authorList>
            <person name="Diender M."/>
            <person name="Stouten G.R."/>
            <person name="Petersen J.F."/>
            <person name="Nielsen P.H."/>
            <person name="Dueholm M.S."/>
            <person name="Pronk J.T."/>
            <person name="Van Loosdrecht M.C.M."/>
        </authorList>
    </citation>
    <scope>NUCLEOTIDE SEQUENCE [LARGE SCALE GENOMIC DNA]</scope>
    <source>
        <strain evidence="6">GalUA</strain>
    </source>
</reference>
<dbReference type="CDD" id="cd07208">
    <property type="entry name" value="Pat_hypo_Ecoli_yjju_like"/>
    <property type="match status" value="1"/>
</dbReference>
<sequence length="283" mass="32211">MKQAGLILEGGGTRGVFSAGVLDYFMEQNLYLPYVIGVSAGACNAVNYVAHQHGRSKECMIDYLRDGSYAGLKYLIKKRSLFDMDLIFDVFPNSEIPFDYKTFFESDQTCILTATNCLTGKAEYLSEKKNKKRIMAICRASSSLPLVAPIVMVDDIPMMDGGMSDSIPIRKALKDGCKKAVIILTRNKGYIKKRTPRINKVSQMVYKEYPNLVKAIKRRPDRYNKTIEYIEKLEEAGKIFVIRPEELVVKQAETNPDVLYKFYQHGYEIAKQLYPSLIKYLEA</sequence>
<evidence type="ECO:0000256" key="1">
    <source>
        <dbReference type="ARBA" id="ARBA00022801"/>
    </source>
</evidence>
<dbReference type="InterPro" id="IPR002641">
    <property type="entry name" value="PNPLA_dom"/>
</dbReference>
<dbReference type="InterPro" id="IPR037483">
    <property type="entry name" value="YjjU-like"/>
</dbReference>
<dbReference type="InterPro" id="IPR045943">
    <property type="entry name" value="DUF6363"/>
</dbReference>
<dbReference type="Gene3D" id="3.40.1090.10">
    <property type="entry name" value="Cytosolic phospholipase A2 catalytic domain"/>
    <property type="match status" value="2"/>
</dbReference>
<evidence type="ECO:0000256" key="2">
    <source>
        <dbReference type="ARBA" id="ARBA00022963"/>
    </source>
</evidence>
<keyword evidence="2 4" id="KW-0442">Lipid degradation</keyword>
<evidence type="ECO:0000313" key="6">
    <source>
        <dbReference type="EMBL" id="KAB1439587.1"/>
    </source>
</evidence>
<proteinExistence type="predicted"/>
<feature type="short sequence motif" description="GXGXXG" evidence="4">
    <location>
        <begin position="10"/>
        <end position="15"/>
    </location>
</feature>
<dbReference type="SUPFAM" id="SSF52151">
    <property type="entry name" value="FabD/lysophospholipase-like"/>
    <property type="match status" value="1"/>
</dbReference>
<keyword evidence="1 4" id="KW-0378">Hydrolase</keyword>
<dbReference type="GO" id="GO:0016787">
    <property type="term" value="F:hydrolase activity"/>
    <property type="evidence" value="ECO:0007669"/>
    <property type="project" value="UniProtKB-UniRule"/>
</dbReference>
<feature type="short sequence motif" description="DGA/G" evidence="4">
    <location>
        <begin position="160"/>
        <end position="162"/>
    </location>
</feature>
<dbReference type="InterPro" id="IPR050301">
    <property type="entry name" value="NTE"/>
</dbReference>
<dbReference type="PANTHER" id="PTHR14226">
    <property type="entry name" value="NEUROPATHY TARGET ESTERASE/SWISS CHEESE D.MELANOGASTER"/>
    <property type="match status" value="1"/>
</dbReference>
<keyword evidence="7" id="KW-1185">Reference proteome</keyword>
<dbReference type="RefSeq" id="WP_151142235.1">
    <property type="nucleotide sequence ID" value="NZ_WAGX01000004.1"/>
</dbReference>
<dbReference type="OrthoDB" id="9802424at2"/>
<evidence type="ECO:0000259" key="5">
    <source>
        <dbReference type="PROSITE" id="PS51635"/>
    </source>
</evidence>
<dbReference type="GO" id="GO:0016042">
    <property type="term" value="P:lipid catabolic process"/>
    <property type="evidence" value="ECO:0007669"/>
    <property type="project" value="UniProtKB-UniRule"/>
</dbReference>
<dbReference type="EMBL" id="WAGX01000004">
    <property type="protein sequence ID" value="KAB1439587.1"/>
    <property type="molecule type" value="Genomic_DNA"/>
</dbReference>
<dbReference type="Pfam" id="PF19890">
    <property type="entry name" value="DUF6363"/>
    <property type="match status" value="1"/>
</dbReference>
<dbReference type="Proteomes" id="UP000461768">
    <property type="component" value="Unassembled WGS sequence"/>
</dbReference>
<dbReference type="AlphaFoldDB" id="A0A7V7QLW7"/>
<dbReference type="PANTHER" id="PTHR14226:SF25">
    <property type="entry name" value="PHOSPHOESTERASE"/>
    <property type="match status" value="1"/>
</dbReference>
<dbReference type="InterPro" id="IPR016035">
    <property type="entry name" value="Acyl_Trfase/lysoPLipase"/>
</dbReference>
<reference evidence="6 7" key="1">
    <citation type="submission" date="2019-09" db="EMBL/GenBank/DDBJ databases">
        <authorList>
            <person name="Valk L.C."/>
        </authorList>
    </citation>
    <scope>NUCLEOTIDE SEQUENCE [LARGE SCALE GENOMIC DNA]</scope>
    <source>
        <strain evidence="6">GalUA</strain>
    </source>
</reference>
<name>A0A7V7QLW7_9FIRM</name>
<evidence type="ECO:0000256" key="3">
    <source>
        <dbReference type="ARBA" id="ARBA00023098"/>
    </source>
</evidence>
<evidence type="ECO:0000256" key="4">
    <source>
        <dbReference type="PROSITE-ProRule" id="PRU01161"/>
    </source>
</evidence>
<feature type="domain" description="PNPLA" evidence="5">
    <location>
        <begin position="6"/>
        <end position="173"/>
    </location>
</feature>
<protein>
    <submittedName>
        <fullName evidence="6">Patatin family protein</fullName>
    </submittedName>
</protein>
<feature type="active site" description="Proton acceptor" evidence="4">
    <location>
        <position position="160"/>
    </location>
</feature>
<dbReference type="PROSITE" id="PS51635">
    <property type="entry name" value="PNPLA"/>
    <property type="match status" value="1"/>
</dbReference>